<protein>
    <submittedName>
        <fullName evidence="2">Uncharacterized protein</fullName>
    </submittedName>
</protein>
<evidence type="ECO:0000313" key="3">
    <source>
        <dbReference type="Proteomes" id="UP000827092"/>
    </source>
</evidence>
<evidence type="ECO:0000313" key="2">
    <source>
        <dbReference type="EMBL" id="KAG8198372.1"/>
    </source>
</evidence>
<keyword evidence="3" id="KW-1185">Reference proteome</keyword>
<dbReference type="AlphaFoldDB" id="A0AAV6VNG8"/>
<evidence type="ECO:0000256" key="1">
    <source>
        <dbReference type="SAM" id="MobiDB-lite"/>
    </source>
</evidence>
<sequence>MQAYGGLGQRASFRSPSLIIPADGREREKKMGSRRDGKRRESSRLCRMSQGTPALPPAPIFTKDPFSYLHPGPAAPSFFIWKCSPPRKKSGHKG</sequence>
<dbReference type="EMBL" id="JAFNEN010000041">
    <property type="protein sequence ID" value="KAG8198372.1"/>
    <property type="molecule type" value="Genomic_DNA"/>
</dbReference>
<feature type="compositionally biased region" description="Basic and acidic residues" evidence="1">
    <location>
        <begin position="23"/>
        <end position="44"/>
    </location>
</feature>
<feature type="region of interest" description="Disordered" evidence="1">
    <location>
        <begin position="1"/>
        <end position="59"/>
    </location>
</feature>
<gene>
    <name evidence="2" type="ORF">JTE90_021617</name>
</gene>
<name>A0AAV6VNG8_9ARAC</name>
<reference evidence="2 3" key="1">
    <citation type="journal article" date="2022" name="Nat. Ecol. Evol.">
        <title>A masculinizing supergene underlies an exaggerated male reproductive morph in a spider.</title>
        <authorList>
            <person name="Hendrickx F."/>
            <person name="De Corte Z."/>
            <person name="Sonet G."/>
            <person name="Van Belleghem S.M."/>
            <person name="Kostlbacher S."/>
            <person name="Vangestel C."/>
        </authorList>
    </citation>
    <scope>NUCLEOTIDE SEQUENCE [LARGE SCALE GENOMIC DNA]</scope>
    <source>
        <strain evidence="2">W744_W776</strain>
    </source>
</reference>
<organism evidence="2 3">
    <name type="scientific">Oedothorax gibbosus</name>
    <dbReference type="NCBI Taxonomy" id="931172"/>
    <lineage>
        <taxon>Eukaryota</taxon>
        <taxon>Metazoa</taxon>
        <taxon>Ecdysozoa</taxon>
        <taxon>Arthropoda</taxon>
        <taxon>Chelicerata</taxon>
        <taxon>Arachnida</taxon>
        <taxon>Araneae</taxon>
        <taxon>Araneomorphae</taxon>
        <taxon>Entelegynae</taxon>
        <taxon>Araneoidea</taxon>
        <taxon>Linyphiidae</taxon>
        <taxon>Erigoninae</taxon>
        <taxon>Oedothorax</taxon>
    </lineage>
</organism>
<proteinExistence type="predicted"/>
<accession>A0AAV6VNG8</accession>
<dbReference type="Proteomes" id="UP000827092">
    <property type="component" value="Unassembled WGS sequence"/>
</dbReference>
<comment type="caution">
    <text evidence="2">The sequence shown here is derived from an EMBL/GenBank/DDBJ whole genome shotgun (WGS) entry which is preliminary data.</text>
</comment>